<reference evidence="2 3" key="1">
    <citation type="journal article" date="2022" name="G3 (Bethesda)">
        <title>Whole-genome sequence and methylome profiling of the almond [Prunus dulcis (Mill.) D.A. Webb] cultivar 'Nonpareil'.</title>
        <authorList>
            <person name="D'Amico-Willman K.M."/>
            <person name="Ouma W.Z."/>
            <person name="Meulia T."/>
            <person name="Sideli G.M."/>
            <person name="Gradziel T.M."/>
            <person name="Fresnedo-Ramirez J."/>
        </authorList>
    </citation>
    <scope>NUCLEOTIDE SEQUENCE [LARGE SCALE GENOMIC DNA]</scope>
    <source>
        <strain evidence="2">Clone GOH B32 T37-40</strain>
    </source>
</reference>
<name>A0AAD4ZDB2_PRUDU</name>
<dbReference type="Proteomes" id="UP001054821">
    <property type="component" value="Chromosome 3"/>
</dbReference>
<dbReference type="AlphaFoldDB" id="A0AAD4ZDB2"/>
<gene>
    <name evidence="2" type="ORF">L3X38_020695</name>
</gene>
<evidence type="ECO:0000313" key="3">
    <source>
        <dbReference type="Proteomes" id="UP001054821"/>
    </source>
</evidence>
<proteinExistence type="predicted"/>
<evidence type="ECO:0000256" key="1">
    <source>
        <dbReference type="SAM" id="MobiDB-lite"/>
    </source>
</evidence>
<sequence length="79" mass="8421">MVSADVIISGSSPGEFCPWACPVSWGPPVARAGLEALEADSGLLLPFAWASLKRWACSNGRRGDSNSDKRRLTSVCELI</sequence>
<evidence type="ECO:0000313" key="2">
    <source>
        <dbReference type="EMBL" id="KAI5341421.1"/>
    </source>
</evidence>
<dbReference type="EMBL" id="JAJFAZ020000003">
    <property type="protein sequence ID" value="KAI5341421.1"/>
    <property type="molecule type" value="Genomic_DNA"/>
</dbReference>
<accession>A0AAD4ZDB2</accession>
<comment type="caution">
    <text evidence="2">The sequence shown here is derived from an EMBL/GenBank/DDBJ whole genome shotgun (WGS) entry which is preliminary data.</text>
</comment>
<organism evidence="2 3">
    <name type="scientific">Prunus dulcis</name>
    <name type="common">Almond</name>
    <name type="synonym">Amygdalus dulcis</name>
    <dbReference type="NCBI Taxonomy" id="3755"/>
    <lineage>
        <taxon>Eukaryota</taxon>
        <taxon>Viridiplantae</taxon>
        <taxon>Streptophyta</taxon>
        <taxon>Embryophyta</taxon>
        <taxon>Tracheophyta</taxon>
        <taxon>Spermatophyta</taxon>
        <taxon>Magnoliopsida</taxon>
        <taxon>eudicotyledons</taxon>
        <taxon>Gunneridae</taxon>
        <taxon>Pentapetalae</taxon>
        <taxon>rosids</taxon>
        <taxon>fabids</taxon>
        <taxon>Rosales</taxon>
        <taxon>Rosaceae</taxon>
        <taxon>Amygdaloideae</taxon>
        <taxon>Amygdaleae</taxon>
        <taxon>Prunus</taxon>
    </lineage>
</organism>
<feature type="compositionally biased region" description="Basic and acidic residues" evidence="1">
    <location>
        <begin position="61"/>
        <end position="71"/>
    </location>
</feature>
<feature type="region of interest" description="Disordered" evidence="1">
    <location>
        <begin position="59"/>
        <end position="79"/>
    </location>
</feature>
<protein>
    <submittedName>
        <fullName evidence="2">Uncharacterized protein</fullName>
    </submittedName>
</protein>
<keyword evidence="3" id="KW-1185">Reference proteome</keyword>